<dbReference type="AlphaFoldDB" id="A0A641A8N2"/>
<dbReference type="PANTHER" id="PTHR37292:SF2">
    <property type="entry name" value="DUF262 DOMAIN-CONTAINING PROTEIN"/>
    <property type="match status" value="1"/>
</dbReference>
<evidence type="ECO:0000313" key="2">
    <source>
        <dbReference type="EMBL" id="KAA1273968.1"/>
    </source>
</evidence>
<dbReference type="PANTHER" id="PTHR37292">
    <property type="entry name" value="VNG6097C"/>
    <property type="match status" value="1"/>
</dbReference>
<comment type="caution">
    <text evidence="2">The sequence shown here is derived from an EMBL/GenBank/DDBJ whole genome shotgun (WGS) entry which is preliminary data.</text>
</comment>
<evidence type="ECO:0000259" key="1">
    <source>
        <dbReference type="Pfam" id="PF03235"/>
    </source>
</evidence>
<sequence>MGYRIETRTFEELEGKLKLPTFQRALVWSNNQKQEFFSTLKDGFPFGSILLYEYENDNKYSLIDGLQRYSTMVDFMENPTNYIEFEDFTLKIAELYKGASESTKAEVVNYAEDILLKIIEKYIDSTKENVKVNELAKKMVDKFPVLGETDIRDEITQIQSDVITYFNNQLDISNVKIPCIFFEGEETELAEVFQRLNSGGKKLSKYQVFAAHWDRYEVELGDLKYSDEILKNVIERYERLNNDRGILIENFDPKEMETSRVINLSELCYGLGKVISDELQAFFKESTEDICNELGFQTMLIVFGIPTNKMNELPYKYQYMKNKNNIEILFEKIVKIYKIINNKFKEAFSMVVSSREDKYETKSFTRLQIMSFFSSLWISSYSIELDENKNTFSIKQTKSLKKNQQVILSNIIIYAIYDVIRKYWSGTGDRKLMDIYISQNNRYLKPLAKEVFRNELLRWNEENINKTSINIQTDEKMIITFIANKFRSFYSSLNDNLDYEHIFSRKLYKLHKGNAIIPAGSLGNIMLLDSGINRRKKEKFLYSAIDIDKASITGTIENQYVNNSFYPDKRTIDTIEIDIIDEKYDSLIKMIKNRGDKLIEEVVRELYK</sequence>
<dbReference type="EMBL" id="RAQZ01000002">
    <property type="protein sequence ID" value="KAA1273968.1"/>
    <property type="molecule type" value="Genomic_DNA"/>
</dbReference>
<protein>
    <submittedName>
        <fullName evidence="2">DUF262 domain-containing protein</fullName>
    </submittedName>
</protein>
<accession>A0A641A8N2</accession>
<proteinExistence type="predicted"/>
<reference evidence="2" key="1">
    <citation type="submission" date="2018-09" db="EMBL/GenBank/DDBJ databases">
        <title>The microbial basis of impaired wound healing: differential roles for pathogens, 'bystanders', and strain-level diversification in clinical outcomes.</title>
        <authorList>
            <person name="Kalan L.R."/>
            <person name="Meisel J.S."/>
            <person name="Loesche M.A."/>
            <person name="Horwinski J."/>
            <person name="Soaita I."/>
            <person name="Chen X."/>
            <person name="Gardner S.E."/>
            <person name="Grice E.A."/>
        </authorList>
    </citation>
    <scope>NUCLEOTIDE SEQUENCE</scope>
    <source>
        <strain evidence="2">LK35</strain>
    </source>
</reference>
<feature type="domain" description="GmrSD restriction endonucleases N-terminal" evidence="1">
    <location>
        <begin position="17"/>
        <end position="212"/>
    </location>
</feature>
<name>A0A641A8N2_STAAU</name>
<gene>
    <name evidence="2" type="ORF">D7S40_07400</name>
</gene>
<dbReference type="Pfam" id="PF03235">
    <property type="entry name" value="GmrSD_N"/>
    <property type="match status" value="1"/>
</dbReference>
<dbReference type="InterPro" id="IPR004919">
    <property type="entry name" value="GmrSD_N"/>
</dbReference>
<dbReference type="OMA" id="QFDHISK"/>
<dbReference type="RefSeq" id="WP_000542272.1">
    <property type="nucleotide sequence ID" value="NZ_AP015012.1"/>
</dbReference>
<organism evidence="2">
    <name type="scientific">Staphylococcus aureus</name>
    <dbReference type="NCBI Taxonomy" id="1280"/>
    <lineage>
        <taxon>Bacteria</taxon>
        <taxon>Bacillati</taxon>
        <taxon>Bacillota</taxon>
        <taxon>Bacilli</taxon>
        <taxon>Bacillales</taxon>
        <taxon>Staphylococcaceae</taxon>
        <taxon>Staphylococcus</taxon>
    </lineage>
</organism>